<feature type="region of interest" description="Disordered" evidence="10">
    <location>
        <begin position="384"/>
        <end position="438"/>
    </location>
</feature>
<feature type="region of interest" description="Disordered" evidence="10">
    <location>
        <begin position="205"/>
        <end position="224"/>
    </location>
</feature>
<dbReference type="InterPro" id="IPR036770">
    <property type="entry name" value="Ankyrin_rpt-contain_sf"/>
</dbReference>
<dbReference type="EMBL" id="CM007382">
    <property type="protein sequence ID" value="ONK78764.1"/>
    <property type="molecule type" value="Genomic_DNA"/>
</dbReference>
<evidence type="ECO:0000256" key="7">
    <source>
        <dbReference type="ARBA" id="ARBA00023163"/>
    </source>
</evidence>
<dbReference type="Pfam" id="PF03110">
    <property type="entry name" value="SBP"/>
    <property type="match status" value="1"/>
</dbReference>
<evidence type="ECO:0000256" key="8">
    <source>
        <dbReference type="ARBA" id="ARBA00023242"/>
    </source>
</evidence>
<dbReference type="PANTHER" id="PTHR31251">
    <property type="entry name" value="SQUAMOSA PROMOTER-BINDING-LIKE PROTEIN 4"/>
    <property type="match status" value="1"/>
</dbReference>
<dbReference type="OMA" id="CEQKLAY"/>
<evidence type="ECO:0000256" key="2">
    <source>
        <dbReference type="ARBA" id="ARBA00022723"/>
    </source>
</evidence>
<dbReference type="Proteomes" id="UP000243459">
    <property type="component" value="Chromosome 2"/>
</dbReference>
<evidence type="ECO:0000256" key="9">
    <source>
        <dbReference type="PROSITE-ProRule" id="PRU00470"/>
    </source>
</evidence>
<keyword evidence="7" id="KW-0804">Transcription</keyword>
<protein>
    <recommendedName>
        <fullName evidence="11">SBP-type domain-containing protein</fullName>
    </recommendedName>
</protein>
<dbReference type="GO" id="GO:0003677">
    <property type="term" value="F:DNA binding"/>
    <property type="evidence" value="ECO:0007669"/>
    <property type="project" value="UniProtKB-KW"/>
</dbReference>
<dbReference type="Gene3D" id="4.10.1100.10">
    <property type="entry name" value="Transcription factor, SBP-box domain"/>
    <property type="match status" value="1"/>
</dbReference>
<organism evidence="12 13">
    <name type="scientific">Asparagus officinalis</name>
    <name type="common">Garden asparagus</name>
    <dbReference type="NCBI Taxonomy" id="4686"/>
    <lineage>
        <taxon>Eukaryota</taxon>
        <taxon>Viridiplantae</taxon>
        <taxon>Streptophyta</taxon>
        <taxon>Embryophyta</taxon>
        <taxon>Tracheophyta</taxon>
        <taxon>Spermatophyta</taxon>
        <taxon>Magnoliopsida</taxon>
        <taxon>Liliopsida</taxon>
        <taxon>Asparagales</taxon>
        <taxon>Asparagaceae</taxon>
        <taxon>Asparagoideae</taxon>
        <taxon>Asparagus</taxon>
    </lineage>
</organism>
<dbReference type="FunFam" id="4.10.1100.10:FF:000001">
    <property type="entry name" value="Squamosa promoter-binding-like protein 14"/>
    <property type="match status" value="1"/>
</dbReference>
<dbReference type="InterPro" id="IPR004333">
    <property type="entry name" value="SBP_dom"/>
</dbReference>
<keyword evidence="5" id="KW-0805">Transcription regulation</keyword>
<dbReference type="InterPro" id="IPR036893">
    <property type="entry name" value="SBP_sf"/>
</dbReference>
<name>A0A5P1FKZ9_ASPOF</name>
<feature type="region of interest" description="Disordered" evidence="10">
    <location>
        <begin position="290"/>
        <end position="318"/>
    </location>
</feature>
<evidence type="ECO:0000256" key="3">
    <source>
        <dbReference type="ARBA" id="ARBA00022771"/>
    </source>
</evidence>
<accession>A0A5P1FKZ9</accession>
<keyword evidence="3 9" id="KW-0863">Zinc-finger</keyword>
<dbReference type="InterPro" id="IPR044817">
    <property type="entry name" value="SBP-like"/>
</dbReference>
<feature type="compositionally biased region" description="Low complexity" evidence="10">
    <location>
        <begin position="422"/>
        <end position="433"/>
    </location>
</feature>
<dbReference type="Pfam" id="PF26102">
    <property type="entry name" value="Ig_SPL7"/>
    <property type="match status" value="1"/>
</dbReference>
<keyword evidence="8" id="KW-0539">Nucleus</keyword>
<evidence type="ECO:0000256" key="4">
    <source>
        <dbReference type="ARBA" id="ARBA00022833"/>
    </source>
</evidence>
<dbReference type="AlphaFoldDB" id="A0A5P1FKZ9"/>
<feature type="compositionally biased region" description="Polar residues" evidence="10">
    <location>
        <begin position="409"/>
        <end position="421"/>
    </location>
</feature>
<keyword evidence="4" id="KW-0862">Zinc</keyword>
<keyword evidence="6" id="KW-0238">DNA-binding</keyword>
<keyword evidence="13" id="KW-1185">Reference proteome</keyword>
<evidence type="ECO:0000313" key="12">
    <source>
        <dbReference type="EMBL" id="ONK78764.1"/>
    </source>
</evidence>
<dbReference type="PANTHER" id="PTHR31251:SF86">
    <property type="entry name" value="SQUAMOSA PROMOTER-BINDING-LIKE PROTEIN 1"/>
    <property type="match status" value="1"/>
</dbReference>
<dbReference type="Gramene" id="ONK78764">
    <property type="protein sequence ID" value="ONK78764"/>
    <property type="gene ID" value="A4U43_C02F22170"/>
</dbReference>
<dbReference type="OrthoDB" id="514967at2759"/>
<evidence type="ECO:0000256" key="5">
    <source>
        <dbReference type="ARBA" id="ARBA00023015"/>
    </source>
</evidence>
<proteinExistence type="predicted"/>
<evidence type="ECO:0000256" key="1">
    <source>
        <dbReference type="ARBA" id="ARBA00004123"/>
    </source>
</evidence>
<feature type="domain" description="SBP-type" evidence="11">
    <location>
        <begin position="138"/>
        <end position="215"/>
    </location>
</feature>
<dbReference type="GO" id="GO:0005634">
    <property type="term" value="C:nucleus"/>
    <property type="evidence" value="ECO:0007669"/>
    <property type="project" value="UniProtKB-SubCell"/>
</dbReference>
<comment type="subcellular location">
    <subcellularLocation>
        <location evidence="1">Nucleus</location>
    </subcellularLocation>
</comment>
<dbReference type="GO" id="GO:0008270">
    <property type="term" value="F:zinc ion binding"/>
    <property type="evidence" value="ECO:0007669"/>
    <property type="project" value="UniProtKB-KW"/>
</dbReference>
<dbReference type="PROSITE" id="PS51141">
    <property type="entry name" value="ZF_SBP"/>
    <property type="match status" value="1"/>
</dbReference>
<feature type="compositionally biased region" description="Polar residues" evidence="10">
    <location>
        <begin position="384"/>
        <end position="401"/>
    </location>
</feature>
<sequence>MEARFGAEAHQLCEAGPSNLGEKSLEWDLNDWRWDGDLFLATPLNGNTTPSECRNKRLSNGWSSCSEETDFGKGKGVPEKRRRIVPIEDEEHHDNVVGSLTLNLGGSAYHPVVEADVANWEGSNEKKSKLQGGSSSRLPRCQVEGCGADLSESKDYHRRHKVCEMHSKASSAMVNNVMQRFCQQCSRFHLLPEFDEGKRSCRRRLAGHNRRRRKTLPDTSNTANPVIDDQTASYLLITLLRILSNLHTDNSDQSKDQDLLSHLLKSLATLAGLFDSKNLCEMLQASQDSKRLGVSAGTSSEVPNGLTPNGVAPQAFSRDLPSTSKITCAANSHDRPLRPNDHSVCVAVPTPDSSKRLLTVASPERARLKEFDLNNAYSDTENCMEANENSASPPSLGTGSPISPYLLQDSHQSSPPQMSVNSDSISAPSRSSSNGDAQSRTDRIVFKLFGKDPNDFPLMLRSQILNWLSHSPTDLESYIRPGCIILTIYLHLAKSGWDELCRDLSSNLNRLLYSSADKFWRTGWIFARVQNHIAFIYNGKVLLSTSRLLGNPYHFKIVSVSPVAAAISSSVNFTVKCLNLAHSNGRLLCAFEGRYLVQETTQAIVSRSGEHEDSECLSFSCSLPNAVGRGFIEVEDDGLSSYFFPFIVAEDDVCSEIRGLENVINVAADEDEFQDQKNPSNSRSQALYFLNEMGWLLRKSQLRKTPKQVNSSLGDVFSLTRFKWLISFAMDQEWCAVVKSLLDLLFQGTIALGGLSPNELALSEGLLHNAVRKNSRLMVESLLRYKPDSAAEDRNDFLFRPDVPGPSKITPLHVVASTNGAESVLDALTDDPGQFGLKAWKTARDVTDFTPEDYARSRGHESYLNLVQKKIDKQAGNAHVVLSMPNTTSAPATTCKQPDIPKYVKSAGFEIEKGNLKPSRQSYCNLCSQQMVHRSTSGRSLLYRPAMLSMVGIAAVCVCVGLLFKGPPEVSFVFPPFRWESLAYGSM</sequence>
<feature type="compositionally biased region" description="Basic residues" evidence="10">
    <location>
        <begin position="205"/>
        <end position="214"/>
    </location>
</feature>
<evidence type="ECO:0000256" key="10">
    <source>
        <dbReference type="SAM" id="MobiDB-lite"/>
    </source>
</evidence>
<evidence type="ECO:0000313" key="13">
    <source>
        <dbReference type="Proteomes" id="UP000243459"/>
    </source>
</evidence>
<evidence type="ECO:0000256" key="6">
    <source>
        <dbReference type="ARBA" id="ARBA00023125"/>
    </source>
</evidence>
<dbReference type="Gene3D" id="1.25.40.20">
    <property type="entry name" value="Ankyrin repeat-containing domain"/>
    <property type="match status" value="1"/>
</dbReference>
<keyword evidence="2" id="KW-0479">Metal-binding</keyword>
<reference evidence="13" key="1">
    <citation type="journal article" date="2017" name="Nat. Commun.">
        <title>The asparagus genome sheds light on the origin and evolution of a young Y chromosome.</title>
        <authorList>
            <person name="Harkess A."/>
            <person name="Zhou J."/>
            <person name="Xu C."/>
            <person name="Bowers J.E."/>
            <person name="Van der Hulst R."/>
            <person name="Ayyampalayam S."/>
            <person name="Mercati F."/>
            <person name="Riccardi P."/>
            <person name="McKain M.R."/>
            <person name="Kakrana A."/>
            <person name="Tang H."/>
            <person name="Ray J."/>
            <person name="Groenendijk J."/>
            <person name="Arikit S."/>
            <person name="Mathioni S.M."/>
            <person name="Nakano M."/>
            <person name="Shan H."/>
            <person name="Telgmann-Rauber A."/>
            <person name="Kanno A."/>
            <person name="Yue Z."/>
            <person name="Chen H."/>
            <person name="Li W."/>
            <person name="Chen Y."/>
            <person name="Xu X."/>
            <person name="Zhang Y."/>
            <person name="Luo S."/>
            <person name="Chen H."/>
            <person name="Gao J."/>
            <person name="Mao Z."/>
            <person name="Pires J.C."/>
            <person name="Luo M."/>
            <person name="Kudrna D."/>
            <person name="Wing R.A."/>
            <person name="Meyers B.C."/>
            <person name="Yi K."/>
            <person name="Kong H."/>
            <person name="Lavrijsen P."/>
            <person name="Sunseri F."/>
            <person name="Falavigna A."/>
            <person name="Ye Y."/>
            <person name="Leebens-Mack J.H."/>
            <person name="Chen G."/>
        </authorList>
    </citation>
    <scope>NUCLEOTIDE SEQUENCE [LARGE SCALE GENOMIC DNA]</scope>
    <source>
        <strain evidence="13">cv. DH0086</strain>
    </source>
</reference>
<evidence type="ECO:0000259" key="11">
    <source>
        <dbReference type="PROSITE" id="PS51141"/>
    </source>
</evidence>
<gene>
    <name evidence="12" type="ORF">A4U43_C02F22170</name>
</gene>
<dbReference type="SUPFAM" id="SSF103612">
    <property type="entry name" value="SBT domain"/>
    <property type="match status" value="1"/>
</dbReference>